<name>A0ACA9PBW7_9GLOM</name>
<keyword evidence="2" id="KW-1185">Reference proteome</keyword>
<organism evidence="1 2">
    <name type="scientific">Dentiscutata heterogama</name>
    <dbReference type="NCBI Taxonomy" id="1316150"/>
    <lineage>
        <taxon>Eukaryota</taxon>
        <taxon>Fungi</taxon>
        <taxon>Fungi incertae sedis</taxon>
        <taxon>Mucoromycota</taxon>
        <taxon>Glomeromycotina</taxon>
        <taxon>Glomeromycetes</taxon>
        <taxon>Diversisporales</taxon>
        <taxon>Gigasporaceae</taxon>
        <taxon>Dentiscutata</taxon>
    </lineage>
</organism>
<proteinExistence type="predicted"/>
<evidence type="ECO:0000313" key="2">
    <source>
        <dbReference type="Proteomes" id="UP000789702"/>
    </source>
</evidence>
<dbReference type="EMBL" id="CAJVPU010025770">
    <property type="protein sequence ID" value="CAG8697373.1"/>
    <property type="molecule type" value="Genomic_DNA"/>
</dbReference>
<evidence type="ECO:0000313" key="1">
    <source>
        <dbReference type="EMBL" id="CAG8697373.1"/>
    </source>
</evidence>
<protein>
    <submittedName>
        <fullName evidence="1">15010_t:CDS:1</fullName>
    </submittedName>
</protein>
<feature type="non-terminal residue" evidence="1">
    <location>
        <position position="1"/>
    </location>
</feature>
<accession>A0ACA9PBW7</accession>
<reference evidence="1" key="1">
    <citation type="submission" date="2021-06" db="EMBL/GenBank/DDBJ databases">
        <authorList>
            <person name="Kallberg Y."/>
            <person name="Tangrot J."/>
            <person name="Rosling A."/>
        </authorList>
    </citation>
    <scope>NUCLEOTIDE SEQUENCE</scope>
    <source>
        <strain evidence="1">IL203A</strain>
    </source>
</reference>
<sequence length="140" mass="16224">VCFLLPATLFLSIANFIGMDFKLYDEAGWQKLTTEKLSKIRERGIAALGKPQTFQQPHFNLDLAETLLFLSSVVYLREETEVRKAVTYLSQIRNNINKQEQVEVCDLENVFQALENADEGVRKVVNDWMCKWHSPISYKH</sequence>
<gene>
    <name evidence="1" type="ORF">DHETER_LOCUS11577</name>
</gene>
<comment type="caution">
    <text evidence="1">The sequence shown here is derived from an EMBL/GenBank/DDBJ whole genome shotgun (WGS) entry which is preliminary data.</text>
</comment>
<dbReference type="Proteomes" id="UP000789702">
    <property type="component" value="Unassembled WGS sequence"/>
</dbReference>